<dbReference type="InterPro" id="IPR058240">
    <property type="entry name" value="rSAM_sf"/>
</dbReference>
<feature type="domain" description="DUF8061" evidence="5">
    <location>
        <begin position="275"/>
        <end position="343"/>
    </location>
</feature>
<protein>
    <submittedName>
        <fullName evidence="6">Radical SAM domain protein</fullName>
    </submittedName>
</protein>
<keyword evidence="7" id="KW-1185">Reference proteome</keyword>
<evidence type="ECO:0000313" key="7">
    <source>
        <dbReference type="Proteomes" id="UP000002457"/>
    </source>
</evidence>
<dbReference type="SUPFAM" id="SSF102114">
    <property type="entry name" value="Radical SAM enzymes"/>
    <property type="match status" value="1"/>
</dbReference>
<dbReference type="PANTHER" id="PTHR43288:SF1">
    <property type="entry name" value="GLYCYL-RADICAL ENZYME ACTIVATING ENZYME MJ0021-RELATED"/>
    <property type="match status" value="1"/>
</dbReference>
<dbReference type="KEGG" id="mpl:Mpal_0106"/>
<keyword evidence="1" id="KW-0949">S-adenosyl-L-methionine</keyword>
<dbReference type="Pfam" id="PF13353">
    <property type="entry name" value="Fer4_12"/>
    <property type="match status" value="1"/>
</dbReference>
<evidence type="ECO:0000256" key="1">
    <source>
        <dbReference type="ARBA" id="ARBA00022691"/>
    </source>
</evidence>
<accession>B8GIE8</accession>
<evidence type="ECO:0000313" key="6">
    <source>
        <dbReference type="EMBL" id="ACL15499.1"/>
    </source>
</evidence>
<dbReference type="Proteomes" id="UP000002457">
    <property type="component" value="Chromosome"/>
</dbReference>
<evidence type="ECO:0000259" key="5">
    <source>
        <dbReference type="Pfam" id="PF26257"/>
    </source>
</evidence>
<name>B8GIE8_METPE</name>
<dbReference type="SFLD" id="SFLDS00029">
    <property type="entry name" value="Radical_SAM"/>
    <property type="match status" value="1"/>
</dbReference>
<keyword evidence="4" id="KW-0411">Iron-sulfur</keyword>
<evidence type="ECO:0000256" key="4">
    <source>
        <dbReference type="ARBA" id="ARBA00023014"/>
    </source>
</evidence>
<dbReference type="AlphaFoldDB" id="B8GIE8"/>
<keyword evidence="2" id="KW-0479">Metal-binding</keyword>
<dbReference type="eggNOG" id="arCOG00932">
    <property type="taxonomic scope" value="Archaea"/>
</dbReference>
<sequence>MHILIILHLLDYTSGDDSQMLSQGCVLCMEGAKMVLFVTGECGRSCWYCPLSAERKGTDQVYANERPVSSDDQVIAEAVMMSALGTGVTGGEPLLVLDRVVRYTSLLKEAFGPEHQIHLYTGVAPTESDLQAMQGLVDEIRLHPPQECWKEILSTPFLRSAVRAKELGFAIGVEVPALPGLENLAALLPYLDFMNINELEWGETNATGMRDRGFELEDDVHNAILGSGEWAAAICDDEKVHWCSSSFKDSVQLRERLKRIAVNTARDIDEVTPDGTIIYGVCEPNGDPNRVESCLEEGTYLWCEDHFEVIWWMLAELAPTIDGRCSIVERYPNRGMIVEVTPL</sequence>
<dbReference type="GO" id="GO:0046872">
    <property type="term" value="F:metal ion binding"/>
    <property type="evidence" value="ECO:0007669"/>
    <property type="project" value="UniProtKB-KW"/>
</dbReference>
<dbReference type="GO" id="GO:0003824">
    <property type="term" value="F:catalytic activity"/>
    <property type="evidence" value="ECO:0007669"/>
    <property type="project" value="InterPro"/>
</dbReference>
<dbReference type="InterPro" id="IPR058374">
    <property type="entry name" value="DUF8061"/>
</dbReference>
<dbReference type="EMBL" id="CP001338">
    <property type="protein sequence ID" value="ACL15499.1"/>
    <property type="molecule type" value="Genomic_DNA"/>
</dbReference>
<evidence type="ECO:0000256" key="2">
    <source>
        <dbReference type="ARBA" id="ARBA00022723"/>
    </source>
</evidence>
<gene>
    <name evidence="6" type="ordered locus">Mpal_0106</name>
</gene>
<dbReference type="GO" id="GO:0051536">
    <property type="term" value="F:iron-sulfur cluster binding"/>
    <property type="evidence" value="ECO:0007669"/>
    <property type="project" value="UniProtKB-KW"/>
</dbReference>
<keyword evidence="3" id="KW-0408">Iron</keyword>
<evidence type="ECO:0000256" key="3">
    <source>
        <dbReference type="ARBA" id="ARBA00023004"/>
    </source>
</evidence>
<dbReference type="HOGENOM" id="CLU_053467_0_0_2"/>
<organism evidence="6 7">
    <name type="scientific">Methanosphaerula palustris (strain ATCC BAA-1556 / DSM 19958 / E1-9c)</name>
    <dbReference type="NCBI Taxonomy" id="521011"/>
    <lineage>
        <taxon>Archaea</taxon>
        <taxon>Methanobacteriati</taxon>
        <taxon>Methanobacteriota</taxon>
        <taxon>Stenosarchaea group</taxon>
        <taxon>Methanomicrobia</taxon>
        <taxon>Methanomicrobiales</taxon>
        <taxon>Methanoregulaceae</taxon>
        <taxon>Methanosphaerula</taxon>
    </lineage>
</organism>
<reference evidence="6 7" key="1">
    <citation type="journal article" date="2015" name="Genome Announc.">
        <title>Complete Genome Sequence of Methanosphaerula palustris E1-9CT, a Hydrogenotrophic Methanogen Isolated from a Minerotrophic Fen Peatland.</title>
        <authorList>
            <person name="Cadillo-Quiroz H."/>
            <person name="Browne P."/>
            <person name="Kyrpides N."/>
            <person name="Woyke T."/>
            <person name="Goodwin L."/>
            <person name="Detter C."/>
            <person name="Yavitt J.B."/>
            <person name="Zinder S.H."/>
        </authorList>
    </citation>
    <scope>NUCLEOTIDE SEQUENCE [LARGE SCALE GENOMIC DNA]</scope>
    <source>
        <strain evidence="7">ATCC BAA-1556 / DSM 19958 / E1-9c</strain>
    </source>
</reference>
<dbReference type="InterPro" id="IPR007197">
    <property type="entry name" value="rSAM"/>
</dbReference>
<dbReference type="PANTHER" id="PTHR43288">
    <property type="entry name" value="BIOTIN SYNTHASE-RELATED PROTEIN, RADICAL SAM SUPERFAMILY"/>
    <property type="match status" value="1"/>
</dbReference>
<dbReference type="InterPro" id="IPR013785">
    <property type="entry name" value="Aldolase_TIM"/>
</dbReference>
<dbReference type="InterPro" id="IPR040087">
    <property type="entry name" value="MJ0021-like"/>
</dbReference>
<dbReference type="Gene3D" id="3.20.20.70">
    <property type="entry name" value="Aldolase class I"/>
    <property type="match status" value="1"/>
</dbReference>
<proteinExistence type="predicted"/>
<dbReference type="SFLD" id="SFLDG01108">
    <property type="entry name" value="Uncharacterised_Radical_SAM_Su"/>
    <property type="match status" value="1"/>
</dbReference>
<dbReference type="STRING" id="521011.Mpal_0106"/>
<dbReference type="Pfam" id="PF26257">
    <property type="entry name" value="DUF8061"/>
    <property type="match status" value="1"/>
</dbReference>